<keyword evidence="12 14" id="KW-0460">Magnesium</keyword>
<dbReference type="InterPro" id="IPR000715">
    <property type="entry name" value="Glycosyl_transferase_4"/>
</dbReference>
<dbReference type="CDD" id="cd06852">
    <property type="entry name" value="GT_MraY"/>
    <property type="match status" value="1"/>
</dbReference>
<gene>
    <name evidence="12 15" type="primary">mraY</name>
    <name evidence="15" type="ORF">SPICUR_07650</name>
</gene>
<dbReference type="PANTHER" id="PTHR22926:SF5">
    <property type="entry name" value="PHOSPHO-N-ACETYLMURAMOYL-PENTAPEPTIDE-TRANSFERASE HOMOLOG"/>
    <property type="match status" value="1"/>
</dbReference>
<dbReference type="PROSITE" id="PS01347">
    <property type="entry name" value="MRAY_1"/>
    <property type="match status" value="1"/>
</dbReference>
<evidence type="ECO:0000313" key="15">
    <source>
        <dbReference type="EMBL" id="AGY92490.1"/>
    </source>
</evidence>
<comment type="function">
    <text evidence="12">Catalyzes the initial step of the lipid cycle reactions in the biosynthesis of the cell wall peptidoglycan: transfers peptidoglycan precursor phospho-MurNAc-pentapeptide from UDP-MurNAc-pentapeptide onto the lipid carrier undecaprenyl phosphate, yielding undecaprenyl-pyrophosphoryl-MurNAc-pentapeptide, known as lipid I.</text>
</comment>
<dbReference type="PATRIC" id="fig|1335757.3.peg.1495"/>
<comment type="pathway">
    <text evidence="12">Cell wall biogenesis; peptidoglycan biosynthesis.</text>
</comment>
<organism evidence="15 16">
    <name type="scientific">Spiribacter curvatus</name>
    <dbReference type="NCBI Taxonomy" id="1335757"/>
    <lineage>
        <taxon>Bacteria</taxon>
        <taxon>Pseudomonadati</taxon>
        <taxon>Pseudomonadota</taxon>
        <taxon>Gammaproteobacteria</taxon>
        <taxon>Chromatiales</taxon>
        <taxon>Ectothiorhodospiraceae</taxon>
        <taxon>Spiribacter</taxon>
    </lineage>
</organism>
<evidence type="ECO:0000256" key="5">
    <source>
        <dbReference type="ARBA" id="ARBA00022692"/>
    </source>
</evidence>
<dbReference type="eggNOG" id="COG0472">
    <property type="taxonomic scope" value="Bacteria"/>
</dbReference>
<feature type="binding site" evidence="14">
    <location>
        <position position="192"/>
    </location>
    <ligand>
        <name>Mg(2+)</name>
        <dbReference type="ChEBI" id="CHEBI:18420"/>
    </ligand>
</feature>
<keyword evidence="5 12" id="KW-0812">Transmembrane</keyword>
<feature type="transmembrane region" description="Helical" evidence="12">
    <location>
        <begin position="288"/>
        <end position="311"/>
    </location>
</feature>
<keyword evidence="7 12" id="KW-0573">Peptidoglycan synthesis</keyword>
<feature type="binding site" evidence="14">
    <location>
        <position position="267"/>
    </location>
    <ligand>
        <name>Mg(2+)</name>
        <dbReference type="ChEBI" id="CHEBI:18420"/>
    </ligand>
</feature>
<reference evidence="15 16" key="1">
    <citation type="journal article" date="2013" name="BMC Genomics">
        <title>Genomes of "Spiribacter", a streamlined, successful halophilic bacterium.</title>
        <authorList>
            <person name="Lopez-Perez M."/>
            <person name="Ghai R."/>
            <person name="Leon M.J."/>
            <person name="Rodriguez-Olmos A."/>
            <person name="Copa-Patino J.L."/>
            <person name="Soliveri J."/>
            <person name="Sanchez-Porro C."/>
            <person name="Ventosa A."/>
            <person name="Rodriguez-Valera F."/>
        </authorList>
    </citation>
    <scope>NUCLEOTIDE SEQUENCE [LARGE SCALE GENOMIC DNA]</scope>
    <source>
        <strain evidence="15 16">UAH-SP71</strain>
    </source>
</reference>
<dbReference type="OrthoDB" id="9805475at2"/>
<feature type="transmembrane region" description="Helical" evidence="12">
    <location>
        <begin position="134"/>
        <end position="156"/>
    </location>
</feature>
<feature type="transmembrane region" description="Helical" evidence="12">
    <location>
        <begin position="66"/>
        <end position="91"/>
    </location>
</feature>
<feature type="transmembrane region" description="Helical" evidence="12">
    <location>
        <begin position="230"/>
        <end position="256"/>
    </location>
</feature>
<evidence type="ECO:0000256" key="10">
    <source>
        <dbReference type="ARBA" id="ARBA00023306"/>
    </source>
</evidence>
<keyword evidence="8 12" id="KW-1133">Transmembrane helix</keyword>
<evidence type="ECO:0000256" key="11">
    <source>
        <dbReference type="ARBA" id="ARBA00023316"/>
    </source>
</evidence>
<keyword evidence="9 12" id="KW-0472">Membrane</keyword>
<feature type="transmembrane region" description="Helical" evidence="12">
    <location>
        <begin position="20"/>
        <end position="45"/>
    </location>
</feature>
<dbReference type="HAMAP" id="MF_00038">
    <property type="entry name" value="MraY"/>
    <property type="match status" value="1"/>
</dbReference>
<dbReference type="KEGG" id="spiu:SPICUR_07650"/>
<keyword evidence="10 12" id="KW-0131">Cell cycle</keyword>
<feature type="transmembrane region" description="Helical" evidence="12">
    <location>
        <begin position="199"/>
        <end position="218"/>
    </location>
</feature>
<sequence>MLLMLAEQLQGFYSAFNVFQYLTLRAILGALTALGIGLLVGPWLIRRLERHQVGQNVRSEGPVSHYSKAGTPTMGGALMLVGIAVATLLWGDLTNRFVWMVLLTTLAFGAIGGTDDWLKLTRGSSEGLRARSKLLLQSAVAIIAGVVLFATAAAPVQTTLILPFFKEVAIPLGALLIPLTWLVVVGASNAVNLTDGLDGLAIMPTVLVGGALGIFAYVSGNVNFADYLAIPYVAGAGELTVLVGALVGAGLAFLWFNTYPAQVFMGDVGSLAMGAALGMIAMVVRQEIVLFIMGGVFVAETVSVMLQVVWFKRTGRRIFRMAPLHHHYELKGWPEPRVIVRFWIISVVLVLIGLATLKLR</sequence>
<keyword evidence="11 12" id="KW-0961">Cell wall biogenesis/degradation</keyword>
<comment type="cofactor">
    <cofactor evidence="12 14">
        <name>Mg(2+)</name>
        <dbReference type="ChEBI" id="CHEBI:18420"/>
    </cofactor>
</comment>
<comment type="catalytic activity">
    <reaction evidence="12">
        <text>UDP-N-acetyl-alpha-D-muramoyl-L-alanyl-gamma-D-glutamyl-meso-2,6-diaminopimeloyl-D-alanyl-D-alanine + di-trans,octa-cis-undecaprenyl phosphate = di-trans,octa-cis-undecaprenyl diphospho-N-acetyl-alpha-D-muramoyl-L-alanyl-D-glutamyl-meso-2,6-diaminopimeloyl-D-alanyl-D-alanine + UMP</text>
        <dbReference type="Rhea" id="RHEA:28386"/>
        <dbReference type="ChEBI" id="CHEBI:57865"/>
        <dbReference type="ChEBI" id="CHEBI:60392"/>
        <dbReference type="ChEBI" id="CHEBI:61386"/>
        <dbReference type="ChEBI" id="CHEBI:61387"/>
        <dbReference type="EC" id="2.7.8.13"/>
    </reaction>
</comment>
<dbReference type="PROSITE" id="PS01348">
    <property type="entry name" value="MRAY_2"/>
    <property type="match status" value="1"/>
</dbReference>
<dbReference type="HOGENOM" id="CLU_023982_0_0_6"/>
<dbReference type="STRING" id="1335757.SPICUR_07650"/>
<dbReference type="InterPro" id="IPR018480">
    <property type="entry name" value="PNAcMuramoyl-5peptid_Trfase_CS"/>
</dbReference>
<comment type="similarity">
    <text evidence="2 12">Belongs to the glycosyltransferase 4 family. MraY subfamily.</text>
</comment>
<dbReference type="GO" id="GO:0008963">
    <property type="term" value="F:phospho-N-acetylmuramoyl-pentapeptide-transferase activity"/>
    <property type="evidence" value="ECO:0007669"/>
    <property type="project" value="UniProtKB-UniRule"/>
</dbReference>
<dbReference type="EMBL" id="CP005990">
    <property type="protein sequence ID" value="AGY92490.1"/>
    <property type="molecule type" value="Genomic_DNA"/>
</dbReference>
<evidence type="ECO:0000256" key="3">
    <source>
        <dbReference type="ARBA" id="ARBA00022618"/>
    </source>
</evidence>
<keyword evidence="12" id="KW-1003">Cell membrane</keyword>
<evidence type="ECO:0000256" key="8">
    <source>
        <dbReference type="ARBA" id="ARBA00022989"/>
    </source>
</evidence>
<dbReference type="InterPro" id="IPR003524">
    <property type="entry name" value="PNAcMuramoyl-5peptid_Trfase"/>
</dbReference>
<dbReference type="GO" id="GO:0005886">
    <property type="term" value="C:plasma membrane"/>
    <property type="evidence" value="ECO:0007669"/>
    <property type="project" value="UniProtKB-SubCell"/>
</dbReference>
<evidence type="ECO:0000256" key="6">
    <source>
        <dbReference type="ARBA" id="ARBA00022960"/>
    </source>
</evidence>
<keyword evidence="4 12" id="KW-0808">Transferase</keyword>
<dbReference type="AlphaFoldDB" id="U5T4V3"/>
<dbReference type="RefSeq" id="WP_023367707.1">
    <property type="nucleotide sequence ID" value="NC_022664.1"/>
</dbReference>
<dbReference type="GO" id="GO:0051992">
    <property type="term" value="F:UDP-N-acetylmuramoyl-L-alanyl-D-glutamyl-meso-2,6-diaminopimelyl-D-alanyl-D-alanine:undecaprenyl-phosphate transferase activity"/>
    <property type="evidence" value="ECO:0007669"/>
    <property type="project" value="RHEA"/>
</dbReference>
<evidence type="ECO:0000256" key="2">
    <source>
        <dbReference type="ARBA" id="ARBA00005583"/>
    </source>
</evidence>
<evidence type="ECO:0000256" key="14">
    <source>
        <dbReference type="PIRSR" id="PIRSR600715-1"/>
    </source>
</evidence>
<dbReference type="GO" id="GO:0046872">
    <property type="term" value="F:metal ion binding"/>
    <property type="evidence" value="ECO:0007669"/>
    <property type="project" value="UniProtKB-KW"/>
</dbReference>
<dbReference type="GO" id="GO:0009252">
    <property type="term" value="P:peptidoglycan biosynthetic process"/>
    <property type="evidence" value="ECO:0007669"/>
    <property type="project" value="UniProtKB-UniRule"/>
</dbReference>
<proteinExistence type="inferred from homology"/>
<evidence type="ECO:0000256" key="1">
    <source>
        <dbReference type="ARBA" id="ARBA00004141"/>
    </source>
</evidence>
<evidence type="ECO:0000256" key="13">
    <source>
        <dbReference type="NCBIfam" id="TIGR00445"/>
    </source>
</evidence>
<evidence type="ECO:0000256" key="12">
    <source>
        <dbReference type="HAMAP-Rule" id="MF_00038"/>
    </source>
</evidence>
<evidence type="ECO:0000256" key="9">
    <source>
        <dbReference type="ARBA" id="ARBA00023136"/>
    </source>
</evidence>
<dbReference type="PANTHER" id="PTHR22926">
    <property type="entry name" value="PHOSPHO-N-ACETYLMURAMOYL-PENTAPEPTIDE-TRANSFERASE"/>
    <property type="match status" value="1"/>
</dbReference>
<protein>
    <recommendedName>
        <fullName evidence="12 13">Phospho-N-acetylmuramoyl-pentapeptide-transferase</fullName>
        <ecNumber evidence="12 13">2.7.8.13</ecNumber>
    </recommendedName>
    <alternativeName>
        <fullName evidence="12">UDP-MurNAc-pentapeptide phosphotransferase</fullName>
    </alternativeName>
</protein>
<evidence type="ECO:0000313" key="16">
    <source>
        <dbReference type="Proteomes" id="UP000017640"/>
    </source>
</evidence>
<keyword evidence="3 12" id="KW-0132">Cell division</keyword>
<name>U5T4V3_9GAMM</name>
<feature type="transmembrane region" description="Helical" evidence="12">
    <location>
        <begin position="97"/>
        <end position="114"/>
    </location>
</feature>
<feature type="transmembrane region" description="Helical" evidence="12">
    <location>
        <begin position="338"/>
        <end position="357"/>
    </location>
</feature>
<dbReference type="Proteomes" id="UP000017640">
    <property type="component" value="Chromosome"/>
</dbReference>
<dbReference type="EC" id="2.7.8.13" evidence="12 13"/>
<keyword evidence="6 12" id="KW-0133">Cell shape</keyword>
<evidence type="ECO:0000256" key="7">
    <source>
        <dbReference type="ARBA" id="ARBA00022984"/>
    </source>
</evidence>
<keyword evidence="12 14" id="KW-0479">Metal-binding</keyword>
<feature type="transmembrane region" description="Helical" evidence="12">
    <location>
        <begin position="263"/>
        <end position="282"/>
    </location>
</feature>
<comment type="subcellular location">
    <subcellularLocation>
        <location evidence="12">Cell membrane</location>
        <topology evidence="12">Multi-pass membrane protein</topology>
    </subcellularLocation>
    <subcellularLocation>
        <location evidence="1">Membrane</location>
        <topology evidence="1">Multi-pass membrane protein</topology>
    </subcellularLocation>
</comment>
<dbReference type="NCBIfam" id="TIGR00445">
    <property type="entry name" value="mraY"/>
    <property type="match status" value="1"/>
</dbReference>
<evidence type="ECO:0000256" key="4">
    <source>
        <dbReference type="ARBA" id="ARBA00022679"/>
    </source>
</evidence>
<dbReference type="GO" id="GO:0051301">
    <property type="term" value="P:cell division"/>
    <property type="evidence" value="ECO:0007669"/>
    <property type="project" value="UniProtKB-KW"/>
</dbReference>
<dbReference type="UniPathway" id="UPA00219"/>
<feature type="transmembrane region" description="Helical" evidence="12">
    <location>
        <begin position="168"/>
        <end position="187"/>
    </location>
</feature>
<dbReference type="GO" id="GO:0071555">
    <property type="term" value="P:cell wall organization"/>
    <property type="evidence" value="ECO:0007669"/>
    <property type="project" value="UniProtKB-KW"/>
</dbReference>
<keyword evidence="16" id="KW-1185">Reference proteome</keyword>
<dbReference type="GO" id="GO:0008360">
    <property type="term" value="P:regulation of cell shape"/>
    <property type="evidence" value="ECO:0007669"/>
    <property type="project" value="UniProtKB-KW"/>
</dbReference>
<accession>U5T4V3</accession>
<dbReference type="Pfam" id="PF00953">
    <property type="entry name" value="Glycos_transf_4"/>
    <property type="match status" value="1"/>
</dbReference>